<dbReference type="InterPro" id="IPR005828">
    <property type="entry name" value="MFS_sugar_transport-like"/>
</dbReference>
<protein>
    <recommendedName>
        <fullName evidence="9">Major facilitator superfamily (MFS) profile domain-containing protein</fullName>
    </recommendedName>
</protein>
<gene>
    <name evidence="10" type="ORF">BEMITA_LOCUS7484</name>
</gene>
<reference evidence="10" key="1">
    <citation type="submission" date="2021-12" db="EMBL/GenBank/DDBJ databases">
        <authorList>
            <person name="King R."/>
        </authorList>
    </citation>
    <scope>NUCLEOTIDE SEQUENCE</scope>
</reference>
<feature type="transmembrane region" description="Helical" evidence="8">
    <location>
        <begin position="147"/>
        <end position="165"/>
    </location>
</feature>
<accession>A0A9P0G547</accession>
<evidence type="ECO:0000256" key="2">
    <source>
        <dbReference type="ARBA" id="ARBA00022448"/>
    </source>
</evidence>
<dbReference type="InterPro" id="IPR020846">
    <property type="entry name" value="MFS_dom"/>
</dbReference>
<dbReference type="SUPFAM" id="SSF103473">
    <property type="entry name" value="MFS general substrate transporter"/>
    <property type="match status" value="1"/>
</dbReference>
<keyword evidence="6 8" id="KW-1133">Transmembrane helix</keyword>
<dbReference type="Proteomes" id="UP001152759">
    <property type="component" value="Chromosome 4"/>
</dbReference>
<dbReference type="PANTHER" id="PTHR48021:SF1">
    <property type="entry name" value="GH07001P-RELATED"/>
    <property type="match status" value="1"/>
</dbReference>
<organism evidence="10 11">
    <name type="scientific">Bemisia tabaci</name>
    <name type="common">Sweetpotato whitefly</name>
    <name type="synonym">Aleurodes tabaci</name>
    <dbReference type="NCBI Taxonomy" id="7038"/>
    <lineage>
        <taxon>Eukaryota</taxon>
        <taxon>Metazoa</taxon>
        <taxon>Ecdysozoa</taxon>
        <taxon>Arthropoda</taxon>
        <taxon>Hexapoda</taxon>
        <taxon>Insecta</taxon>
        <taxon>Pterygota</taxon>
        <taxon>Neoptera</taxon>
        <taxon>Paraneoptera</taxon>
        <taxon>Hemiptera</taxon>
        <taxon>Sternorrhyncha</taxon>
        <taxon>Aleyrodoidea</taxon>
        <taxon>Aleyrodidae</taxon>
        <taxon>Aleyrodinae</taxon>
        <taxon>Bemisia</taxon>
    </lineage>
</organism>
<dbReference type="Pfam" id="PF00083">
    <property type="entry name" value="Sugar_tr"/>
    <property type="match status" value="1"/>
</dbReference>
<dbReference type="Gene3D" id="1.20.1250.20">
    <property type="entry name" value="MFS general substrate transporter like domains"/>
    <property type="match status" value="1"/>
</dbReference>
<feature type="transmembrane region" description="Helical" evidence="8">
    <location>
        <begin position="114"/>
        <end position="135"/>
    </location>
</feature>
<evidence type="ECO:0000256" key="1">
    <source>
        <dbReference type="ARBA" id="ARBA00004651"/>
    </source>
</evidence>
<name>A0A9P0G547_BEMTA</name>
<keyword evidence="2" id="KW-0813">Transport</keyword>
<evidence type="ECO:0000256" key="4">
    <source>
        <dbReference type="ARBA" id="ARBA00022597"/>
    </source>
</evidence>
<feature type="transmembrane region" description="Helical" evidence="8">
    <location>
        <begin position="319"/>
        <end position="341"/>
    </location>
</feature>
<evidence type="ECO:0000256" key="3">
    <source>
        <dbReference type="ARBA" id="ARBA00022475"/>
    </source>
</evidence>
<evidence type="ECO:0000259" key="9">
    <source>
        <dbReference type="PROSITE" id="PS50850"/>
    </source>
</evidence>
<evidence type="ECO:0000313" key="10">
    <source>
        <dbReference type="EMBL" id="CAH0770634.1"/>
    </source>
</evidence>
<dbReference type="InterPro" id="IPR005829">
    <property type="entry name" value="Sugar_transporter_CS"/>
</dbReference>
<dbReference type="InterPro" id="IPR003663">
    <property type="entry name" value="Sugar/inositol_transpt"/>
</dbReference>
<feature type="transmembrane region" description="Helical" evidence="8">
    <location>
        <begin position="21"/>
        <end position="39"/>
    </location>
</feature>
<dbReference type="PRINTS" id="PR00171">
    <property type="entry name" value="SUGRTRNSPORT"/>
</dbReference>
<feature type="transmembrane region" description="Helical" evidence="8">
    <location>
        <begin position="90"/>
        <end position="108"/>
    </location>
</feature>
<keyword evidence="3" id="KW-1003">Cell membrane</keyword>
<feature type="transmembrane region" description="Helical" evidence="8">
    <location>
        <begin position="59"/>
        <end position="78"/>
    </location>
</feature>
<dbReference type="PROSITE" id="PS00217">
    <property type="entry name" value="SUGAR_TRANSPORT_2"/>
    <property type="match status" value="1"/>
</dbReference>
<dbReference type="InterPro" id="IPR050549">
    <property type="entry name" value="MFS_Trehalose_Transporter"/>
</dbReference>
<proteinExistence type="predicted"/>
<evidence type="ECO:0000256" key="5">
    <source>
        <dbReference type="ARBA" id="ARBA00022692"/>
    </source>
</evidence>
<dbReference type="InterPro" id="IPR036259">
    <property type="entry name" value="MFS_trans_sf"/>
</dbReference>
<dbReference type="EMBL" id="OU963865">
    <property type="protein sequence ID" value="CAH0770634.1"/>
    <property type="molecule type" value="Genomic_DNA"/>
</dbReference>
<evidence type="ECO:0000256" key="7">
    <source>
        <dbReference type="ARBA" id="ARBA00023136"/>
    </source>
</evidence>
<keyword evidence="7 8" id="KW-0472">Membrane</keyword>
<feature type="transmembrane region" description="Helical" evidence="8">
    <location>
        <begin position="255"/>
        <end position="274"/>
    </location>
</feature>
<keyword evidence="11" id="KW-1185">Reference proteome</keyword>
<dbReference type="AlphaFoldDB" id="A0A9P0G547"/>
<dbReference type="PROSITE" id="PS50850">
    <property type="entry name" value="MFS"/>
    <property type="match status" value="1"/>
</dbReference>
<evidence type="ECO:0000256" key="6">
    <source>
        <dbReference type="ARBA" id="ARBA00022989"/>
    </source>
</evidence>
<evidence type="ECO:0000256" key="8">
    <source>
        <dbReference type="SAM" id="Phobius"/>
    </source>
</evidence>
<dbReference type="KEGG" id="btab:109043457"/>
<feature type="domain" description="Major facilitator superfamily (MFS) profile" evidence="9">
    <location>
        <begin position="20"/>
        <end position="445"/>
    </location>
</feature>
<dbReference type="FunFam" id="1.20.1250.20:FF:000218">
    <property type="entry name" value="facilitated trehalose transporter Tret1"/>
    <property type="match status" value="1"/>
</dbReference>
<dbReference type="PANTHER" id="PTHR48021">
    <property type="match status" value="1"/>
</dbReference>
<dbReference type="GO" id="GO:0022857">
    <property type="term" value="F:transmembrane transporter activity"/>
    <property type="evidence" value="ECO:0007669"/>
    <property type="project" value="InterPro"/>
</dbReference>
<feature type="transmembrane region" description="Helical" evidence="8">
    <location>
        <begin position="171"/>
        <end position="192"/>
    </location>
</feature>
<keyword evidence="4" id="KW-0762">Sugar transport</keyword>
<comment type="subcellular location">
    <subcellularLocation>
        <location evidence="1">Cell membrane</location>
        <topology evidence="1">Multi-pass membrane protein</topology>
    </subcellularLocation>
</comment>
<feature type="transmembrane region" description="Helical" evidence="8">
    <location>
        <begin position="353"/>
        <end position="378"/>
    </location>
</feature>
<dbReference type="GO" id="GO:0005886">
    <property type="term" value="C:plasma membrane"/>
    <property type="evidence" value="ECO:0007669"/>
    <property type="project" value="UniProtKB-SubCell"/>
</dbReference>
<evidence type="ECO:0000313" key="11">
    <source>
        <dbReference type="Proteomes" id="UP001152759"/>
    </source>
</evidence>
<feature type="transmembrane region" description="Helical" evidence="8">
    <location>
        <begin position="294"/>
        <end position="312"/>
    </location>
</feature>
<feature type="transmembrane region" description="Helical" evidence="8">
    <location>
        <begin position="423"/>
        <end position="441"/>
    </location>
</feature>
<sequence length="469" mass="51426">MSKNDRCCGVSLSVYRQFLSAIFCCIGSLSLGLSLGWSAPAFVKIKNGEAPFELTIYEQSIVVGALNIGLMIGTYPAGYLMDRIGRKTTLLYASSFSLINWILIAFASSELYLYVARLFAGLWAGAISTLVPIYVTECSETKIRGSTTTQHLVFMSAGILLGYIIGPQVGYMDFALICGAFTVFFAIVFSFPPESPYFLTMKGRTEEARAALVWLRATDDVDNELKSIEAFIADGTKGRCSYKDLVKNPLYRRPFFICLVLWFCQKFTGFYTLIAYQTVILPKKLGVLTSDNCTQIVGVIILTSVFIASRLMDATGRKVLLTVSHVGIAVFMGIVGALYALNDTGYIRIEDYSYLLVFSFVAYVFSFSIGIGPIASLYTGEVLPQAAKGTAGSVILSLSSIASAGNTFAFAATANWIGMHWNFFFYSALSVASLVFVHLCLTETRGRTFQDIQSNLSVKKKPEMTAIEK</sequence>
<dbReference type="PROSITE" id="PS00216">
    <property type="entry name" value="SUGAR_TRANSPORT_1"/>
    <property type="match status" value="1"/>
</dbReference>
<feature type="transmembrane region" description="Helical" evidence="8">
    <location>
        <begin position="390"/>
        <end position="417"/>
    </location>
</feature>
<keyword evidence="5 8" id="KW-0812">Transmembrane</keyword>